<dbReference type="Proteomes" id="UP001168877">
    <property type="component" value="Unassembled WGS sequence"/>
</dbReference>
<reference evidence="2" key="2">
    <citation type="submission" date="2023-06" db="EMBL/GenBank/DDBJ databases">
        <authorList>
            <person name="Swenson N.G."/>
            <person name="Wegrzyn J.L."/>
            <person name="Mcevoy S.L."/>
        </authorList>
    </citation>
    <scope>NUCLEOTIDE SEQUENCE</scope>
    <source>
        <strain evidence="2">NS2018</strain>
        <tissue evidence="2">Leaf</tissue>
    </source>
</reference>
<keyword evidence="3" id="KW-1185">Reference proteome</keyword>
<sequence>MENTKDDHPLVPEHNLVPSHVLQNGPTPTPPPSSKSVQMAQNGQIMVVGEAPAKLSDRVGRLHGYKGVICQSDMVDRTAKCGQAGIGKLEKKNRGVVVRRFLEKGKRKWFKKIKRKQFSPVIQNGAVNLEK</sequence>
<comment type="caution">
    <text evidence="2">The sequence shown here is derived from an EMBL/GenBank/DDBJ whole genome shotgun (WGS) entry which is preliminary data.</text>
</comment>
<organism evidence="2 3">
    <name type="scientific">Acer saccharum</name>
    <name type="common">Sugar maple</name>
    <dbReference type="NCBI Taxonomy" id="4024"/>
    <lineage>
        <taxon>Eukaryota</taxon>
        <taxon>Viridiplantae</taxon>
        <taxon>Streptophyta</taxon>
        <taxon>Embryophyta</taxon>
        <taxon>Tracheophyta</taxon>
        <taxon>Spermatophyta</taxon>
        <taxon>Magnoliopsida</taxon>
        <taxon>eudicotyledons</taxon>
        <taxon>Gunneridae</taxon>
        <taxon>Pentapetalae</taxon>
        <taxon>rosids</taxon>
        <taxon>malvids</taxon>
        <taxon>Sapindales</taxon>
        <taxon>Sapindaceae</taxon>
        <taxon>Hippocastanoideae</taxon>
        <taxon>Acereae</taxon>
        <taxon>Acer</taxon>
    </lineage>
</organism>
<feature type="compositionally biased region" description="Basic and acidic residues" evidence="1">
    <location>
        <begin position="1"/>
        <end position="11"/>
    </location>
</feature>
<proteinExistence type="predicted"/>
<evidence type="ECO:0000256" key="1">
    <source>
        <dbReference type="SAM" id="MobiDB-lite"/>
    </source>
</evidence>
<evidence type="ECO:0000313" key="2">
    <source>
        <dbReference type="EMBL" id="KAK0601259.1"/>
    </source>
</evidence>
<accession>A0AA39T501</accession>
<evidence type="ECO:0000313" key="3">
    <source>
        <dbReference type="Proteomes" id="UP001168877"/>
    </source>
</evidence>
<gene>
    <name evidence="2" type="ORF">LWI29_022517</name>
</gene>
<dbReference type="AlphaFoldDB" id="A0AA39T501"/>
<protein>
    <submittedName>
        <fullName evidence="2">Uncharacterized protein</fullName>
    </submittedName>
</protein>
<reference evidence="2" key="1">
    <citation type="journal article" date="2022" name="Plant J.">
        <title>Strategies of tolerance reflected in two North American maple genomes.</title>
        <authorList>
            <person name="McEvoy S.L."/>
            <person name="Sezen U.U."/>
            <person name="Trouern-Trend A."/>
            <person name="McMahon S.M."/>
            <person name="Schaberg P.G."/>
            <person name="Yang J."/>
            <person name="Wegrzyn J.L."/>
            <person name="Swenson N.G."/>
        </authorList>
    </citation>
    <scope>NUCLEOTIDE SEQUENCE</scope>
    <source>
        <strain evidence="2">NS2018</strain>
    </source>
</reference>
<dbReference type="EMBL" id="JAUESC010000003">
    <property type="protein sequence ID" value="KAK0601259.1"/>
    <property type="molecule type" value="Genomic_DNA"/>
</dbReference>
<name>A0AA39T501_ACESA</name>
<feature type="region of interest" description="Disordered" evidence="1">
    <location>
        <begin position="1"/>
        <end position="37"/>
    </location>
</feature>